<dbReference type="EMBL" id="JAENIL010000015">
    <property type="protein sequence ID" value="MBK1877127.1"/>
    <property type="molecule type" value="Genomic_DNA"/>
</dbReference>
<dbReference type="CDD" id="cd00165">
    <property type="entry name" value="S4"/>
    <property type="match status" value="1"/>
</dbReference>
<reference evidence="2" key="1">
    <citation type="submission" date="2021-01" db="EMBL/GenBank/DDBJ databases">
        <title>Modified the classification status of verrucomicrobia.</title>
        <authorList>
            <person name="Feng X."/>
        </authorList>
    </citation>
    <scope>NUCLEOTIDE SEQUENCE</scope>
    <source>
        <strain evidence="2">KCTC 13126</strain>
    </source>
</reference>
<evidence type="ECO:0000313" key="2">
    <source>
        <dbReference type="EMBL" id="MBK1877127.1"/>
    </source>
</evidence>
<comment type="caution">
    <text evidence="2">The sequence shown here is derived from an EMBL/GenBank/DDBJ whole genome shotgun (WGS) entry which is preliminary data.</text>
</comment>
<dbReference type="Proteomes" id="UP000617628">
    <property type="component" value="Unassembled WGS sequence"/>
</dbReference>
<dbReference type="GO" id="GO:0003723">
    <property type="term" value="F:RNA binding"/>
    <property type="evidence" value="ECO:0007669"/>
    <property type="project" value="UniProtKB-KW"/>
</dbReference>
<dbReference type="InterPro" id="IPR036986">
    <property type="entry name" value="S4_RNA-bd_sf"/>
</dbReference>
<accession>A0A934RUK7</accession>
<evidence type="ECO:0000313" key="3">
    <source>
        <dbReference type="Proteomes" id="UP000617628"/>
    </source>
</evidence>
<evidence type="ECO:0000256" key="1">
    <source>
        <dbReference type="PROSITE-ProRule" id="PRU00182"/>
    </source>
</evidence>
<dbReference type="PROSITE" id="PS50889">
    <property type="entry name" value="S4"/>
    <property type="match status" value="1"/>
</dbReference>
<proteinExistence type="predicted"/>
<keyword evidence="3" id="KW-1185">Reference proteome</keyword>
<dbReference type="AlphaFoldDB" id="A0A934RUK7"/>
<protein>
    <submittedName>
        <fullName evidence="2">RNA-binding S4 domain-containing protein</fullName>
    </submittedName>
</protein>
<sequence length="80" mass="8652">MTGEPINEKREVPLRGEFVELNKLLKFENLVMSGGEAKLAIQSGSVLVNDEPESRVRRKLVAGDRVLFAGVEISVVASAG</sequence>
<dbReference type="Gene3D" id="3.10.290.10">
    <property type="entry name" value="RNA-binding S4 domain"/>
    <property type="match status" value="1"/>
</dbReference>
<dbReference type="RefSeq" id="WP_200355344.1">
    <property type="nucleotide sequence ID" value="NZ_JAENIL010000015.1"/>
</dbReference>
<dbReference type="Pfam" id="PF13275">
    <property type="entry name" value="S4_2"/>
    <property type="match status" value="1"/>
</dbReference>
<organism evidence="2 3">
    <name type="scientific">Pelagicoccus mobilis</name>
    <dbReference type="NCBI Taxonomy" id="415221"/>
    <lineage>
        <taxon>Bacteria</taxon>
        <taxon>Pseudomonadati</taxon>
        <taxon>Verrucomicrobiota</taxon>
        <taxon>Opitutia</taxon>
        <taxon>Puniceicoccales</taxon>
        <taxon>Pelagicoccaceae</taxon>
        <taxon>Pelagicoccus</taxon>
    </lineage>
</organism>
<name>A0A934RUK7_9BACT</name>
<dbReference type="SUPFAM" id="SSF55174">
    <property type="entry name" value="Alpha-L RNA-binding motif"/>
    <property type="match status" value="1"/>
</dbReference>
<gene>
    <name evidence="2" type="ORF">JIN87_09620</name>
</gene>
<keyword evidence="1" id="KW-0694">RNA-binding</keyword>